<protein>
    <submittedName>
        <fullName evidence="2">Flp family type IVb pilin</fullName>
    </submittedName>
</protein>
<reference evidence="2" key="1">
    <citation type="submission" date="2022-10" db="EMBL/GenBank/DDBJ databases">
        <title>Hoeflea sp. G2-23, isolated from marine algae.</title>
        <authorList>
            <person name="Kristyanto S."/>
            <person name="Kim J.M."/>
            <person name="Jeon C.O."/>
        </authorList>
    </citation>
    <scope>NUCLEOTIDE SEQUENCE</scope>
    <source>
        <strain evidence="2">G2-23</strain>
    </source>
</reference>
<accession>A0ABT3ZA55</accession>
<evidence type="ECO:0000313" key="3">
    <source>
        <dbReference type="Proteomes" id="UP001073227"/>
    </source>
</evidence>
<dbReference type="RefSeq" id="WP_267654200.1">
    <property type="nucleotide sequence ID" value="NZ_JAOVZR010000001.1"/>
</dbReference>
<gene>
    <name evidence="2" type="ORF">OEG84_13360</name>
</gene>
<proteinExistence type="predicted"/>
<dbReference type="InterPro" id="IPR007047">
    <property type="entry name" value="Flp_Fap"/>
</dbReference>
<organism evidence="2 3">
    <name type="scientific">Hoeflea algicola</name>
    <dbReference type="NCBI Taxonomy" id="2983763"/>
    <lineage>
        <taxon>Bacteria</taxon>
        <taxon>Pseudomonadati</taxon>
        <taxon>Pseudomonadota</taxon>
        <taxon>Alphaproteobacteria</taxon>
        <taxon>Hyphomicrobiales</taxon>
        <taxon>Rhizobiaceae</taxon>
        <taxon>Hoeflea</taxon>
    </lineage>
</organism>
<feature type="transmembrane region" description="Helical" evidence="1">
    <location>
        <begin position="20"/>
        <end position="38"/>
    </location>
</feature>
<evidence type="ECO:0000313" key="2">
    <source>
        <dbReference type="EMBL" id="MCY0148660.1"/>
    </source>
</evidence>
<dbReference type="Pfam" id="PF04964">
    <property type="entry name" value="Flp_Fap"/>
    <property type="match status" value="1"/>
</dbReference>
<dbReference type="Proteomes" id="UP001073227">
    <property type="component" value="Unassembled WGS sequence"/>
</dbReference>
<evidence type="ECO:0000256" key="1">
    <source>
        <dbReference type="SAM" id="Phobius"/>
    </source>
</evidence>
<comment type="caution">
    <text evidence="2">The sequence shown here is derived from an EMBL/GenBank/DDBJ whole genome shotgun (WGS) entry which is preliminary data.</text>
</comment>
<keyword evidence="1" id="KW-0472">Membrane</keyword>
<keyword evidence="1" id="KW-1133">Transmembrane helix</keyword>
<sequence length="57" mass="5988">MKTVMTWFLKDKSGATAIEYGLIAGFLSIALVVGASTLGNTINNTFDGAAQHLVNSQ</sequence>
<keyword evidence="3" id="KW-1185">Reference proteome</keyword>
<name>A0ABT3ZA55_9HYPH</name>
<keyword evidence="1" id="KW-0812">Transmembrane</keyword>
<dbReference type="EMBL" id="JAOVZR010000001">
    <property type="protein sequence ID" value="MCY0148660.1"/>
    <property type="molecule type" value="Genomic_DNA"/>
</dbReference>